<keyword evidence="4 8" id="KW-0547">Nucleotide-binding</keyword>
<dbReference type="GO" id="GO:0005737">
    <property type="term" value="C:cytoplasm"/>
    <property type="evidence" value="ECO:0007669"/>
    <property type="project" value="UniProtKB-SubCell"/>
</dbReference>
<feature type="domain" description="MobA-like NTP transferase" evidence="9">
    <location>
        <begin position="4"/>
        <end position="158"/>
    </location>
</feature>
<evidence type="ECO:0000313" key="13">
    <source>
        <dbReference type="Proteomes" id="UP000186165"/>
    </source>
</evidence>
<dbReference type="KEGG" id="hhsr:HSR6_1732"/>
<evidence type="ECO:0000313" key="10">
    <source>
        <dbReference type="EMBL" id="AOW80834.1"/>
    </source>
</evidence>
<dbReference type="InterPro" id="IPR029044">
    <property type="entry name" value="Nucleotide-diphossugar_trans"/>
</dbReference>
<feature type="binding site" evidence="8">
    <location>
        <position position="102"/>
    </location>
    <ligand>
        <name>Mg(2+)</name>
        <dbReference type="ChEBI" id="CHEBI:18420"/>
    </ligand>
</feature>
<comment type="caution">
    <text evidence="8">Lacks conserved residue(s) required for the propagation of feature annotation.</text>
</comment>
<comment type="similarity">
    <text evidence="8">Belongs to the MobA family.</text>
</comment>
<dbReference type="CDD" id="cd02503">
    <property type="entry name" value="MobA"/>
    <property type="match status" value="1"/>
</dbReference>
<protein>
    <recommendedName>
        <fullName evidence="8">Probable molybdenum cofactor guanylyltransferase</fullName>
        <shortName evidence="8">MoCo guanylyltransferase</shortName>
        <ecNumber evidence="8">2.7.7.77</ecNumber>
    </recommendedName>
    <alternativeName>
        <fullName evidence="8">GTP:molybdopterin guanylyltransferase</fullName>
    </alternativeName>
    <alternativeName>
        <fullName evidence="8">Mo-MPT guanylyltransferase</fullName>
    </alternativeName>
    <alternativeName>
        <fullName evidence="8">Molybdopterin guanylyltransferase</fullName>
    </alternativeName>
    <alternativeName>
        <fullName evidence="8">Molybdopterin-guanine dinucleotide synthase</fullName>
        <shortName evidence="8">MGD synthase</shortName>
    </alternativeName>
</protein>
<proteinExistence type="inferred from homology"/>
<dbReference type="Pfam" id="PF12804">
    <property type="entry name" value="NTP_transf_3"/>
    <property type="match status" value="1"/>
</dbReference>
<dbReference type="InterPro" id="IPR013482">
    <property type="entry name" value="Molybde_CF_guanTrfase"/>
</dbReference>
<accession>A0A1D8S651</accession>
<keyword evidence="7 8" id="KW-0501">Molybdenum cofactor biosynthesis</keyword>
<dbReference type="GO" id="GO:0006777">
    <property type="term" value="P:Mo-molybdopterin cofactor biosynthetic process"/>
    <property type="evidence" value="ECO:0007669"/>
    <property type="project" value="UniProtKB-KW"/>
</dbReference>
<comment type="catalytic activity">
    <reaction evidence="8">
        <text>Mo-molybdopterin + GTP + H(+) = Mo-molybdopterin guanine dinucleotide + diphosphate</text>
        <dbReference type="Rhea" id="RHEA:34243"/>
        <dbReference type="ChEBI" id="CHEBI:15378"/>
        <dbReference type="ChEBI" id="CHEBI:33019"/>
        <dbReference type="ChEBI" id="CHEBI:37565"/>
        <dbReference type="ChEBI" id="CHEBI:71302"/>
        <dbReference type="ChEBI" id="CHEBI:71310"/>
        <dbReference type="EC" id="2.7.7.77"/>
    </reaction>
</comment>
<feature type="binding site" evidence="8">
    <location>
        <position position="20"/>
    </location>
    <ligand>
        <name>GTP</name>
        <dbReference type="ChEBI" id="CHEBI:37565"/>
    </ligand>
</feature>
<dbReference type="HAMAP" id="MF_00316">
    <property type="entry name" value="MobA"/>
    <property type="match status" value="1"/>
</dbReference>
<dbReference type="STRING" id="1873524.HSR6_1732"/>
<feature type="binding site" evidence="8">
    <location>
        <position position="102"/>
    </location>
    <ligand>
        <name>GTP</name>
        <dbReference type="ChEBI" id="CHEBI:37565"/>
    </ligand>
</feature>
<dbReference type="GeneID" id="30418261"/>
<evidence type="ECO:0000256" key="2">
    <source>
        <dbReference type="ARBA" id="ARBA00022679"/>
    </source>
</evidence>
<evidence type="ECO:0000313" key="12">
    <source>
        <dbReference type="Proteomes" id="UP000185608"/>
    </source>
</evidence>
<evidence type="ECO:0000256" key="8">
    <source>
        <dbReference type="HAMAP-Rule" id="MF_00316"/>
    </source>
</evidence>
<accession>A0A1J1AF04</accession>
<gene>
    <name evidence="8 11" type="primary">mobA</name>
    <name evidence="11" type="ORF">HSR6_1732</name>
    <name evidence="10" type="ORF">HTSR_1664</name>
</gene>
<dbReference type="PANTHER" id="PTHR19136:SF81">
    <property type="entry name" value="MOLYBDENUM COFACTOR GUANYLYLTRANSFERASE"/>
    <property type="match status" value="1"/>
</dbReference>
<evidence type="ECO:0000256" key="6">
    <source>
        <dbReference type="ARBA" id="ARBA00023134"/>
    </source>
</evidence>
<dbReference type="EC" id="2.7.7.77" evidence="8"/>
<evidence type="ECO:0000256" key="3">
    <source>
        <dbReference type="ARBA" id="ARBA00022723"/>
    </source>
</evidence>
<dbReference type="GO" id="GO:0046872">
    <property type="term" value="F:metal ion binding"/>
    <property type="evidence" value="ECO:0007669"/>
    <property type="project" value="UniProtKB-KW"/>
</dbReference>
<keyword evidence="6 8" id="KW-0342">GTP-binding</keyword>
<organism evidence="10 12">
    <name type="scientific">Halodesulfurarchaeum formicicum</name>
    <dbReference type="NCBI Taxonomy" id="1873524"/>
    <lineage>
        <taxon>Archaea</taxon>
        <taxon>Methanobacteriati</taxon>
        <taxon>Methanobacteriota</taxon>
        <taxon>Stenosarchaea group</taxon>
        <taxon>Halobacteria</taxon>
        <taxon>Halobacteriales</taxon>
        <taxon>Halobacteriaceae</taxon>
        <taxon>Halodesulfurarchaeum</taxon>
    </lineage>
</organism>
<name>A0A1D8S651_9EURY</name>
<feature type="binding site" evidence="8">
    <location>
        <position position="48"/>
    </location>
    <ligand>
        <name>GTP</name>
        <dbReference type="ChEBI" id="CHEBI:37565"/>
    </ligand>
</feature>
<dbReference type="AlphaFoldDB" id="A0A1D8S651"/>
<keyword evidence="2 8" id="KW-0808">Transferase</keyword>
<sequence>MGAGVLVCGGGSTRFGDRDKVCADLAGRPLVRHVADRIEPIVDELIVNCRAAQAECLDAVLSGYSRPVRFALDEIEDAGPMHGMEQGLAATESEYAVVVACDMPFVDPDFVASLFEIAADHEAVLPRHGEGNWYQPLQAVYHADAMVASIRAAVENGVERPIKPALDLDVVTVEGERLRRLTAERTFFNVNTQADLERAEQLLETVEH</sequence>
<reference evidence="13" key="2">
    <citation type="submission" date="2016-08" db="EMBL/GenBank/DDBJ databases">
        <title>Discovery of first anaerobic lithoheterotrophic haloarchae widely represented in hypersaline habitats.</title>
        <authorList>
            <person name="Sorokin D.Y."/>
            <person name="Kublanov I.V."/>
            <person name="Roman P."/>
            <person name="Sinninghe Damste J.S."/>
            <person name="Golyshin P.N."/>
            <person name="Rojo D."/>
            <person name="Ciordia S."/>
            <person name="Mena Md.C."/>
            <person name="Ferrer M."/>
            <person name="Smedile F."/>
            <person name="Messina E."/>
            <person name="La Cono V."/>
            <person name="Yakimov M.M."/>
        </authorList>
    </citation>
    <scope>NUCLEOTIDE SEQUENCE [LARGE SCALE GENOMIC DNA]</scope>
    <source>
        <strain evidence="13">HSR6</strain>
    </source>
</reference>
<dbReference type="Gene3D" id="3.90.550.10">
    <property type="entry name" value="Spore Coat Polysaccharide Biosynthesis Protein SpsA, Chain A"/>
    <property type="match status" value="1"/>
</dbReference>
<evidence type="ECO:0000313" key="11">
    <source>
        <dbReference type="EMBL" id="APE96169.1"/>
    </source>
</evidence>
<reference evidence="10 12" key="1">
    <citation type="submission" date="2016-06" db="EMBL/GenBank/DDBJ databases">
        <title>Discovery of anaerobic lithoheterotrophic haloarchaeon capable of sulfur respiration by hydrogen and formate.</title>
        <authorList>
            <person name="Sorokin D.Y."/>
            <person name="Kublanov I.V."/>
            <person name="Roman P."/>
            <person name="Sinninghe Damste J.S."/>
            <person name="Golyshin P.N."/>
            <person name="Rojo D."/>
            <person name="Ciordia S."/>
            <person name="Mena Md.C."/>
            <person name="Ferrer M."/>
            <person name="Smedile F."/>
            <person name="Messina E."/>
            <person name="La Cono V."/>
            <person name="Yakimov M.M."/>
        </authorList>
    </citation>
    <scope>NUCLEOTIDE SEQUENCE [LARGE SCALE GENOMIC DNA]</scope>
    <source>
        <strain evidence="10 12">HTSR1</strain>
    </source>
</reference>
<dbReference type="Proteomes" id="UP000186165">
    <property type="component" value="Chromosome"/>
</dbReference>
<comment type="cofactor">
    <cofactor evidence="8">
        <name>Mg(2+)</name>
        <dbReference type="ChEBI" id="CHEBI:18420"/>
    </cofactor>
</comment>
<keyword evidence="5 8" id="KW-0460">Magnesium</keyword>
<dbReference type="EMBL" id="CP016804">
    <property type="protein sequence ID" value="APE96169.1"/>
    <property type="molecule type" value="Genomic_DNA"/>
</dbReference>
<dbReference type="KEGG" id="halh:HTSR_1664"/>
<dbReference type="PANTHER" id="PTHR19136">
    <property type="entry name" value="MOLYBDENUM COFACTOR GUANYLYLTRANSFERASE"/>
    <property type="match status" value="1"/>
</dbReference>
<reference evidence="11" key="3">
    <citation type="journal article" date="2017" name="ISME J.">
        <title>Discovery of anaerobic lithoheterotrophic haloarchaea, ubiquitous in hypersaline habitats.</title>
        <authorList>
            <person name="Sorokin D.Y."/>
            <person name="Messina E."/>
            <person name="Smedile F."/>
            <person name="Roman P."/>
            <person name="Damste J.S.S."/>
            <person name="Ciordia S."/>
            <person name="Mena M.C."/>
            <person name="Ferrer M."/>
            <person name="Golyshin P.N."/>
            <person name="Kublanov I.V."/>
            <person name="Samarov N.I."/>
            <person name="Toshchakov S.V."/>
            <person name="La Cono V."/>
            <person name="Yakimov M.M."/>
        </authorList>
    </citation>
    <scope>NUCLEOTIDE SEQUENCE</scope>
    <source>
        <strain evidence="11">HSR6</strain>
    </source>
</reference>
<dbReference type="InterPro" id="IPR025877">
    <property type="entry name" value="MobA-like_NTP_Trfase"/>
</dbReference>
<comment type="function">
    <text evidence="8">Transfers a GMP moiety from GTP to Mo-molybdopterin (Mo-MPT) cofactor (Moco or molybdenum cofactor) to form Mo-molybdopterin guanine dinucleotide (Mo-MGD) cofactor.</text>
</comment>
<keyword evidence="3 8" id="KW-0479">Metal-binding</keyword>
<evidence type="ECO:0000256" key="1">
    <source>
        <dbReference type="ARBA" id="ARBA00022490"/>
    </source>
</evidence>
<comment type="domain">
    <text evidence="8">The N-terminal domain determines nucleotide recognition and specific binding, while the C-terminal domain determines the specific binding to the target protein.</text>
</comment>
<evidence type="ECO:0000256" key="7">
    <source>
        <dbReference type="ARBA" id="ARBA00023150"/>
    </source>
</evidence>
<dbReference type="Proteomes" id="UP000185608">
    <property type="component" value="Chromosome"/>
</dbReference>
<dbReference type="SUPFAM" id="SSF53448">
    <property type="entry name" value="Nucleotide-diphospho-sugar transferases"/>
    <property type="match status" value="1"/>
</dbReference>
<dbReference type="RefSeq" id="WP_070365498.1">
    <property type="nucleotide sequence ID" value="NZ_CP016070.1"/>
</dbReference>
<dbReference type="GO" id="GO:0061603">
    <property type="term" value="F:molybdenum cofactor guanylyltransferase activity"/>
    <property type="evidence" value="ECO:0007669"/>
    <property type="project" value="UniProtKB-EC"/>
</dbReference>
<dbReference type="GO" id="GO:0005525">
    <property type="term" value="F:GTP binding"/>
    <property type="evidence" value="ECO:0007669"/>
    <property type="project" value="UniProtKB-UniRule"/>
</dbReference>
<dbReference type="PATRIC" id="fig|1855411.3.peg.1670"/>
<feature type="binding site" evidence="8">
    <location>
        <begin position="7"/>
        <end position="9"/>
    </location>
    <ligand>
        <name>GTP</name>
        <dbReference type="ChEBI" id="CHEBI:37565"/>
    </ligand>
</feature>
<dbReference type="EMBL" id="CP016070">
    <property type="protein sequence ID" value="AOW80834.1"/>
    <property type="molecule type" value="Genomic_DNA"/>
</dbReference>
<evidence type="ECO:0000256" key="4">
    <source>
        <dbReference type="ARBA" id="ARBA00022741"/>
    </source>
</evidence>
<keyword evidence="13" id="KW-1185">Reference proteome</keyword>
<comment type="subcellular location">
    <subcellularLocation>
        <location evidence="8">Cytoplasm</location>
    </subcellularLocation>
</comment>
<keyword evidence="1 8" id="KW-0963">Cytoplasm</keyword>
<evidence type="ECO:0000259" key="9">
    <source>
        <dbReference type="Pfam" id="PF12804"/>
    </source>
</evidence>
<evidence type="ECO:0000256" key="5">
    <source>
        <dbReference type="ARBA" id="ARBA00022842"/>
    </source>
</evidence>
<dbReference type="OrthoDB" id="28434at2157"/>
<keyword evidence="10" id="KW-0548">Nucleotidyltransferase</keyword>